<organism evidence="3">
    <name type="scientific">Grosmannia clavigera (strain kw1407 / UAMH 11150)</name>
    <name type="common">Blue stain fungus</name>
    <name type="synonym">Graphiocladiella clavigera</name>
    <dbReference type="NCBI Taxonomy" id="655863"/>
    <lineage>
        <taxon>Eukaryota</taxon>
        <taxon>Fungi</taxon>
        <taxon>Dikarya</taxon>
        <taxon>Ascomycota</taxon>
        <taxon>Pezizomycotina</taxon>
        <taxon>Sordariomycetes</taxon>
        <taxon>Sordariomycetidae</taxon>
        <taxon>Ophiostomatales</taxon>
        <taxon>Ophiostomataceae</taxon>
        <taxon>Leptographium</taxon>
    </lineage>
</organism>
<accession>F0XQN2</accession>
<proteinExistence type="predicted"/>
<dbReference type="RefSeq" id="XP_014169504.1">
    <property type="nucleotide sequence ID" value="XM_014314029.1"/>
</dbReference>
<evidence type="ECO:0000313" key="2">
    <source>
        <dbReference type="EMBL" id="EFW99772.1"/>
    </source>
</evidence>
<dbReference type="Proteomes" id="UP000007796">
    <property type="component" value="Unassembled WGS sequence"/>
</dbReference>
<gene>
    <name evidence="2" type="ORF">CMQ_90</name>
</gene>
<dbReference type="HOGENOM" id="CLU_1678091_0_0_1"/>
<feature type="region of interest" description="Disordered" evidence="1">
    <location>
        <begin position="1"/>
        <end position="88"/>
    </location>
</feature>
<dbReference type="EMBL" id="GL629807">
    <property type="protein sequence ID" value="EFW99772.1"/>
    <property type="molecule type" value="Genomic_DNA"/>
</dbReference>
<name>F0XQN2_GROCL</name>
<feature type="compositionally biased region" description="Acidic residues" evidence="1">
    <location>
        <begin position="24"/>
        <end position="37"/>
    </location>
</feature>
<dbReference type="GeneID" id="25982030"/>
<keyword evidence="3" id="KW-1185">Reference proteome</keyword>
<evidence type="ECO:0000313" key="3">
    <source>
        <dbReference type="Proteomes" id="UP000007796"/>
    </source>
</evidence>
<reference evidence="2 3" key="1">
    <citation type="journal article" date="2011" name="Proc. Natl. Acad. Sci. U.S.A.">
        <title>Genome and transcriptome analyses of the mountain pine beetle-fungal symbiont Grosmannia clavigera, a lodgepole pine pathogen.</title>
        <authorList>
            <person name="DiGuistini S."/>
            <person name="Wang Y."/>
            <person name="Liao N.Y."/>
            <person name="Taylor G."/>
            <person name="Tanguay P."/>
            <person name="Feau N."/>
            <person name="Henrissat B."/>
            <person name="Chan S.K."/>
            <person name="Hesse-Orce U."/>
            <person name="Alamouti S.M."/>
            <person name="Tsui C.K.M."/>
            <person name="Docking R.T."/>
            <person name="Levasseur A."/>
            <person name="Haridas S."/>
            <person name="Robertson G."/>
            <person name="Birol I."/>
            <person name="Holt R.A."/>
            <person name="Marra M.A."/>
            <person name="Hamelin R.C."/>
            <person name="Hirst M."/>
            <person name="Jones S.J.M."/>
            <person name="Bohlmann J."/>
            <person name="Breuil C."/>
        </authorList>
    </citation>
    <scope>NUCLEOTIDE SEQUENCE [LARGE SCALE GENOMIC DNA]</scope>
    <source>
        <strain evidence="3">kw1407 / UAMH 11150</strain>
    </source>
</reference>
<protein>
    <submittedName>
        <fullName evidence="2">Uncharacterized protein</fullName>
    </submittedName>
</protein>
<dbReference type="AlphaFoldDB" id="F0XQN2"/>
<dbReference type="InParanoid" id="F0XQN2"/>
<sequence>MLENSSYDDRLTDSDSTDGMDGMDGMDDMDDTDDTDGMDDHDSPGIANIEDTEMDMGPIQMASEESHLLEPTESGTAEGGLLVSNYNLPEGESRGDFVSWSDFDAGLSHPSLQFAPRNWETFDIDAYFDFDAYYNDAGPNLGGFISPGQQWWPYRAT</sequence>
<evidence type="ECO:0000256" key="1">
    <source>
        <dbReference type="SAM" id="MobiDB-lite"/>
    </source>
</evidence>